<protein>
    <submittedName>
        <fullName evidence="3">Uncharacterized protein</fullName>
    </submittedName>
</protein>
<evidence type="ECO:0000313" key="4">
    <source>
        <dbReference type="Proteomes" id="UP000265938"/>
    </source>
</evidence>
<reference evidence="2" key="4">
    <citation type="submission" date="2020-09" db="EMBL/GenBank/DDBJ databases">
        <authorList>
            <person name="Sun Q."/>
            <person name="Zhou Y."/>
        </authorList>
    </citation>
    <scope>NUCLEOTIDE SEQUENCE</scope>
    <source>
        <strain evidence="2">CGMCC 1.15394</strain>
    </source>
</reference>
<evidence type="ECO:0000256" key="1">
    <source>
        <dbReference type="SAM" id="Phobius"/>
    </source>
</evidence>
<keyword evidence="1" id="KW-0812">Transmembrane</keyword>
<dbReference type="PROSITE" id="PS51257">
    <property type="entry name" value="PROKAR_LIPOPROTEIN"/>
    <property type="match status" value="1"/>
</dbReference>
<proteinExistence type="predicted"/>
<dbReference type="RefSeq" id="WP_063702240.1">
    <property type="nucleotide sequence ID" value="NZ_BMIT01000020.1"/>
</dbReference>
<accession>A0A3A3EZ29</accession>
<keyword evidence="1" id="KW-0472">Membrane</keyword>
<dbReference type="Proteomes" id="UP000638462">
    <property type="component" value="Unassembled WGS sequence"/>
</dbReference>
<evidence type="ECO:0000313" key="2">
    <source>
        <dbReference type="EMBL" id="GGF09274.1"/>
    </source>
</evidence>
<feature type="transmembrane region" description="Helical" evidence="1">
    <location>
        <begin position="66"/>
        <end position="87"/>
    </location>
</feature>
<dbReference type="EMBL" id="QYSE01000006">
    <property type="protein sequence ID" value="RJF33017.1"/>
    <property type="molecule type" value="Genomic_DNA"/>
</dbReference>
<feature type="transmembrane region" description="Helical" evidence="1">
    <location>
        <begin position="93"/>
        <end position="113"/>
    </location>
</feature>
<sequence length="122" mass="14184">MLAKPIYELVPYGYFFLGISCITLANDYVPTLIGVILFLLGANIWRMRSEARRTDHSSQRVKQKKLRYYYEFKPFIIFISAFTLMQWTQNELVSVISILLCIAAGVILSMRVLNRHSHSLLH</sequence>
<gene>
    <name evidence="3" type="ORF">D4741_18025</name>
    <name evidence="2" type="ORF">GCM10008027_37780</name>
</gene>
<dbReference type="EMBL" id="BMIT01000020">
    <property type="protein sequence ID" value="GGF09274.1"/>
    <property type="molecule type" value="Genomic_DNA"/>
</dbReference>
<feature type="transmembrane region" description="Helical" evidence="1">
    <location>
        <begin position="12"/>
        <end position="45"/>
    </location>
</feature>
<reference evidence="3 4" key="2">
    <citation type="submission" date="2018-09" db="EMBL/GenBank/DDBJ databases">
        <title>Identification of marine bacteria producing industrial enzymes.</title>
        <authorList>
            <person name="Cheng T.H."/>
            <person name="Saidin J."/>
            <person name="Muhd D.D."/>
            <person name="Isa M.N.M."/>
            <person name="Bakar M.F.A."/>
            <person name="Ismail N."/>
        </authorList>
    </citation>
    <scope>NUCLEOTIDE SEQUENCE [LARGE SCALE GENOMIC DNA]</scope>
    <source>
        <strain evidence="3 4">MNAD 1.6</strain>
    </source>
</reference>
<organism evidence="3 4">
    <name type="scientific">Pseudoalteromonas gelatinilytica</name>
    <dbReference type="NCBI Taxonomy" id="1703256"/>
    <lineage>
        <taxon>Bacteria</taxon>
        <taxon>Pseudomonadati</taxon>
        <taxon>Pseudomonadota</taxon>
        <taxon>Gammaproteobacteria</taxon>
        <taxon>Alteromonadales</taxon>
        <taxon>Pseudoalteromonadaceae</taxon>
        <taxon>Pseudoalteromonas</taxon>
    </lineage>
</organism>
<keyword evidence="5" id="KW-1185">Reference proteome</keyword>
<dbReference type="Proteomes" id="UP000265938">
    <property type="component" value="Unassembled WGS sequence"/>
</dbReference>
<evidence type="ECO:0000313" key="5">
    <source>
        <dbReference type="Proteomes" id="UP000638462"/>
    </source>
</evidence>
<reference evidence="2" key="1">
    <citation type="journal article" date="2014" name="Int. J. Syst. Evol. Microbiol.">
        <title>Complete genome of a new Firmicutes species belonging to the dominant human colonic microbiota ('Ruminococcus bicirculans') reveals two chromosomes and a selective capacity to utilize plant glucans.</title>
        <authorList>
            <consortium name="NISC Comparative Sequencing Program"/>
            <person name="Wegmann U."/>
            <person name="Louis P."/>
            <person name="Goesmann A."/>
            <person name="Henrissat B."/>
            <person name="Duncan S.H."/>
            <person name="Flint H.J."/>
        </authorList>
    </citation>
    <scope>NUCLEOTIDE SEQUENCE</scope>
    <source>
        <strain evidence="2">CGMCC 1.15394</strain>
    </source>
</reference>
<dbReference type="AlphaFoldDB" id="A0A3A3EZ29"/>
<reference evidence="5" key="3">
    <citation type="journal article" date="2019" name="Int. J. Syst. Evol. Microbiol.">
        <title>The Global Catalogue of Microorganisms (GCM) 10K type strain sequencing project: providing services to taxonomists for standard genome sequencing and annotation.</title>
        <authorList>
            <consortium name="The Broad Institute Genomics Platform"/>
            <consortium name="The Broad Institute Genome Sequencing Center for Infectious Disease"/>
            <person name="Wu L."/>
            <person name="Ma J."/>
        </authorList>
    </citation>
    <scope>NUCLEOTIDE SEQUENCE [LARGE SCALE GENOMIC DNA]</scope>
    <source>
        <strain evidence="5">CGMCC 1.15394</strain>
    </source>
</reference>
<keyword evidence="1" id="KW-1133">Transmembrane helix</keyword>
<evidence type="ECO:0000313" key="3">
    <source>
        <dbReference type="EMBL" id="RJF33017.1"/>
    </source>
</evidence>
<name>A0A3A3EZ29_9GAMM</name>
<comment type="caution">
    <text evidence="3">The sequence shown here is derived from an EMBL/GenBank/DDBJ whole genome shotgun (WGS) entry which is preliminary data.</text>
</comment>